<evidence type="ECO:0000313" key="12">
    <source>
        <dbReference type="Proteomes" id="UP000779508"/>
    </source>
</evidence>
<feature type="transmembrane region" description="Helical" evidence="8">
    <location>
        <begin position="393"/>
        <end position="417"/>
    </location>
</feature>
<keyword evidence="6 8" id="KW-0472">Membrane</keyword>
<feature type="domain" description="Polysaccharide chain length determinant N-terminal" evidence="9">
    <location>
        <begin position="2"/>
        <end position="103"/>
    </location>
</feature>
<evidence type="ECO:0000256" key="6">
    <source>
        <dbReference type="ARBA" id="ARBA00023136"/>
    </source>
</evidence>
<evidence type="ECO:0000256" key="7">
    <source>
        <dbReference type="SAM" id="Coils"/>
    </source>
</evidence>
<reference evidence="11 12" key="1">
    <citation type="submission" date="2021-06" db="EMBL/GenBank/DDBJ databases">
        <authorList>
            <person name="Sun Q."/>
            <person name="Li D."/>
        </authorList>
    </citation>
    <scope>NUCLEOTIDE SEQUENCE [LARGE SCALE GENOMIC DNA]</scope>
    <source>
        <strain evidence="11 12">MSJ-5</strain>
    </source>
</reference>
<keyword evidence="7" id="KW-0175">Coiled coil</keyword>
<evidence type="ECO:0000256" key="3">
    <source>
        <dbReference type="ARBA" id="ARBA00022475"/>
    </source>
</evidence>
<dbReference type="RefSeq" id="WP_216416355.1">
    <property type="nucleotide sequence ID" value="NZ_JAHLQK010000003.1"/>
</dbReference>
<proteinExistence type="inferred from homology"/>
<evidence type="ECO:0000259" key="10">
    <source>
        <dbReference type="Pfam" id="PF13807"/>
    </source>
</evidence>
<evidence type="ECO:0000259" key="9">
    <source>
        <dbReference type="Pfam" id="PF02706"/>
    </source>
</evidence>
<protein>
    <recommendedName>
        <fullName evidence="13">Lipopolysaccharide biosynthesis protein</fullName>
    </recommendedName>
</protein>
<comment type="similarity">
    <text evidence="2">Belongs to the CpsC/CapA family.</text>
</comment>
<dbReference type="InterPro" id="IPR003856">
    <property type="entry name" value="LPS_length_determ_N"/>
</dbReference>
<comment type="caution">
    <text evidence="11">The sequence shown here is derived from an EMBL/GenBank/DDBJ whole genome shotgun (WGS) entry which is preliminary data.</text>
</comment>
<dbReference type="InterPro" id="IPR050445">
    <property type="entry name" value="Bact_polysacc_biosynth/exp"/>
</dbReference>
<feature type="transmembrane region" description="Helical" evidence="8">
    <location>
        <begin position="20"/>
        <end position="39"/>
    </location>
</feature>
<organism evidence="11 12">
    <name type="scientific">Alkaliphilus flagellatus</name>
    <dbReference type="NCBI Taxonomy" id="2841507"/>
    <lineage>
        <taxon>Bacteria</taxon>
        <taxon>Bacillati</taxon>
        <taxon>Bacillota</taxon>
        <taxon>Clostridia</taxon>
        <taxon>Peptostreptococcales</taxon>
        <taxon>Natronincolaceae</taxon>
        <taxon>Alkaliphilus</taxon>
    </lineage>
</organism>
<comment type="subcellular location">
    <subcellularLocation>
        <location evidence="1">Cell membrane</location>
        <topology evidence="1">Multi-pass membrane protein</topology>
    </subcellularLocation>
</comment>
<evidence type="ECO:0000256" key="2">
    <source>
        <dbReference type="ARBA" id="ARBA00006683"/>
    </source>
</evidence>
<keyword evidence="12" id="KW-1185">Reference proteome</keyword>
<evidence type="ECO:0008006" key="13">
    <source>
        <dbReference type="Google" id="ProtNLM"/>
    </source>
</evidence>
<dbReference type="InterPro" id="IPR032807">
    <property type="entry name" value="GNVR"/>
</dbReference>
<evidence type="ECO:0000313" key="11">
    <source>
        <dbReference type="EMBL" id="MBU5676526.1"/>
    </source>
</evidence>
<evidence type="ECO:0000256" key="1">
    <source>
        <dbReference type="ARBA" id="ARBA00004651"/>
    </source>
</evidence>
<dbReference type="PANTHER" id="PTHR32309:SF13">
    <property type="entry name" value="FERRIC ENTEROBACTIN TRANSPORT PROTEIN FEPE"/>
    <property type="match status" value="1"/>
</dbReference>
<dbReference type="Pfam" id="PF13807">
    <property type="entry name" value="GNVR"/>
    <property type="match status" value="1"/>
</dbReference>
<accession>A0ABS6G309</accession>
<gene>
    <name evidence="11" type="ORF">KQI88_08860</name>
</gene>
<feature type="domain" description="Tyrosine-protein kinase G-rich" evidence="10">
    <location>
        <begin position="342"/>
        <end position="412"/>
    </location>
</feature>
<evidence type="ECO:0000256" key="5">
    <source>
        <dbReference type="ARBA" id="ARBA00022989"/>
    </source>
</evidence>
<dbReference type="Proteomes" id="UP000779508">
    <property type="component" value="Unassembled WGS sequence"/>
</dbReference>
<keyword evidence="4 8" id="KW-0812">Transmembrane</keyword>
<keyword evidence="5 8" id="KW-1133">Transmembrane helix</keyword>
<dbReference type="Pfam" id="PF02706">
    <property type="entry name" value="Wzz"/>
    <property type="match status" value="1"/>
</dbReference>
<evidence type="ECO:0000256" key="4">
    <source>
        <dbReference type="ARBA" id="ARBA00022692"/>
    </source>
</evidence>
<dbReference type="EMBL" id="JAHLQK010000003">
    <property type="protein sequence ID" value="MBU5676526.1"/>
    <property type="molecule type" value="Genomic_DNA"/>
</dbReference>
<evidence type="ECO:0000256" key="8">
    <source>
        <dbReference type="SAM" id="Phobius"/>
    </source>
</evidence>
<name>A0ABS6G309_9FIRM</name>
<dbReference type="PANTHER" id="PTHR32309">
    <property type="entry name" value="TYROSINE-PROTEIN KINASE"/>
    <property type="match status" value="1"/>
</dbReference>
<sequence>MEEISLRELIEILLKRKKIIMGTTLLAVLASAIVSFFILEPVYETRMVLMASNFSDKLQPNQLKGEGIDNILSNLSQYPSMTMETYKQQVKAPKVMRETIEELGLEDKYDIESLAKSITLETIKDTNLLNIKMQAKDPELAAEIVNTVGRKFVAFVSDKAKEQATTTSQYIKTQIDAEKEQLDKALVELKDFLGQPQGVQELTQEVEAKLMLVTEYKTSLFQEELQREVLQQSINKVKNELKAEKPLIVTEKSILEDSLLSNLAKEKTGENIGDIASIRMNNEEVNPVYIALKEKEAEIAVELTQAETKVQMLKTQIQSIQQEVEDLQIKLAERQHEGRLIDQKVQIAQNTYDAFTRKHEELRVTESSQVGESNMIIVSKAYPTTNPVAPRKALNVAIAGVLGIMLGVFAAFSIEYWQASGEEKKNIPSTN</sequence>
<feature type="coiled-coil region" evidence="7">
    <location>
        <begin position="303"/>
        <end position="337"/>
    </location>
</feature>
<keyword evidence="3" id="KW-1003">Cell membrane</keyword>